<dbReference type="InterPro" id="IPR018775">
    <property type="entry name" value="RlaP"/>
</dbReference>
<organism evidence="2 3">
    <name type="scientific">Nonomuraea purpurea</name>
    <dbReference type="NCBI Taxonomy" id="1849276"/>
    <lineage>
        <taxon>Bacteria</taxon>
        <taxon>Bacillati</taxon>
        <taxon>Actinomycetota</taxon>
        <taxon>Actinomycetes</taxon>
        <taxon>Streptosporangiales</taxon>
        <taxon>Streptosporangiaceae</taxon>
        <taxon>Nonomuraea</taxon>
    </lineage>
</organism>
<protein>
    <submittedName>
        <fullName evidence="2">DNA polymerase beta superfamily protein</fullName>
    </submittedName>
</protein>
<evidence type="ECO:0000256" key="1">
    <source>
        <dbReference type="SAM" id="Coils"/>
    </source>
</evidence>
<dbReference type="PANTHER" id="PTHR34817">
    <property type="entry name" value="NUCLEOTIDYLTRANSFERASE"/>
    <property type="match status" value="1"/>
</dbReference>
<comment type="caution">
    <text evidence="2">The sequence shown here is derived from an EMBL/GenBank/DDBJ whole genome shotgun (WGS) entry which is preliminary data.</text>
</comment>
<dbReference type="RefSeq" id="WP_379526743.1">
    <property type="nucleotide sequence ID" value="NZ_JBHSBI010000002.1"/>
</dbReference>
<keyword evidence="1" id="KW-0175">Coiled coil</keyword>
<feature type="coiled-coil region" evidence="1">
    <location>
        <begin position="206"/>
        <end position="233"/>
    </location>
</feature>
<dbReference type="PANTHER" id="PTHR34817:SF1">
    <property type="entry name" value="NUCLEOTIDYLTRANSFERASE"/>
    <property type="match status" value="1"/>
</dbReference>
<evidence type="ECO:0000313" key="3">
    <source>
        <dbReference type="Proteomes" id="UP001595851"/>
    </source>
</evidence>
<accession>A0ABV8FY33</accession>
<proteinExistence type="predicted"/>
<dbReference type="Proteomes" id="UP001595851">
    <property type="component" value="Unassembled WGS sequence"/>
</dbReference>
<dbReference type="EMBL" id="JBHSBI010000002">
    <property type="protein sequence ID" value="MFC4006603.1"/>
    <property type="molecule type" value="Genomic_DNA"/>
</dbReference>
<dbReference type="Pfam" id="PF10127">
    <property type="entry name" value="RlaP"/>
    <property type="match status" value="1"/>
</dbReference>
<keyword evidence="3" id="KW-1185">Reference proteome</keyword>
<evidence type="ECO:0000313" key="2">
    <source>
        <dbReference type="EMBL" id="MFC4006603.1"/>
    </source>
</evidence>
<gene>
    <name evidence="2" type="ORF">ACFOY2_05180</name>
</gene>
<name>A0ABV8FY33_9ACTN</name>
<sequence>MSWTKHSTPEFQEIADRYTILRCQVGSGVHGTNIVGTDDRDEMGVCVEPPEYVMGLRRFDQYVYRTQPEGVRSGPGDLDLTVYSLRKWMRLATTGNPTVLLPLFVPGEEIVTVNEIGLDLRANPDMILSRQAGCRFLGYLRAQRDRMVEHPNGARTNRPELIALHGFDTKYAGHMVRLGVQGVELLETGSITLPMPEPWRSWIVDLRQGKHTKDEALEAAAELEARLEALTATCDLPERPDMGRVDAWLVESHRRAWEGM</sequence>
<reference evidence="3" key="1">
    <citation type="journal article" date="2019" name="Int. J. Syst. Evol. Microbiol.">
        <title>The Global Catalogue of Microorganisms (GCM) 10K type strain sequencing project: providing services to taxonomists for standard genome sequencing and annotation.</title>
        <authorList>
            <consortium name="The Broad Institute Genomics Platform"/>
            <consortium name="The Broad Institute Genome Sequencing Center for Infectious Disease"/>
            <person name="Wu L."/>
            <person name="Ma J."/>
        </authorList>
    </citation>
    <scope>NUCLEOTIDE SEQUENCE [LARGE SCALE GENOMIC DNA]</scope>
    <source>
        <strain evidence="3">TBRC 1276</strain>
    </source>
</reference>